<dbReference type="Proteomes" id="UP001198830">
    <property type="component" value="Unassembled WGS sequence"/>
</dbReference>
<proteinExistence type="predicted"/>
<reference evidence="1 2" key="1">
    <citation type="submission" date="2021-10" db="EMBL/GenBank/DDBJ databases">
        <title>The diversity and Nitrogen Metabolism of Culturable Nitrate-Utilizing Bacteria Within the Oxygen Minimum Zone of the Changjiang (Yangtze River)Estuary.</title>
        <authorList>
            <person name="Zhang D."/>
            <person name="Zheng J."/>
            <person name="Liu S."/>
            <person name="He W."/>
        </authorList>
    </citation>
    <scope>NUCLEOTIDE SEQUENCE [LARGE SCALE GENOMIC DNA]</scope>
    <source>
        <strain evidence="1 2">FXH275-2</strain>
    </source>
</reference>
<evidence type="ECO:0000313" key="1">
    <source>
        <dbReference type="EMBL" id="MCC4231698.1"/>
    </source>
</evidence>
<dbReference type="Gene3D" id="2.60.40.2420">
    <property type="match status" value="1"/>
</dbReference>
<organism evidence="1 2">
    <name type="scientific">Sphingobium soli</name>
    <dbReference type="NCBI Taxonomy" id="1591116"/>
    <lineage>
        <taxon>Bacteria</taxon>
        <taxon>Pseudomonadati</taxon>
        <taxon>Pseudomonadota</taxon>
        <taxon>Alphaproteobacteria</taxon>
        <taxon>Sphingomonadales</taxon>
        <taxon>Sphingomonadaceae</taxon>
        <taxon>Sphingobium</taxon>
    </lineage>
</organism>
<dbReference type="InterPro" id="IPR053722">
    <property type="entry name" value="Curli_assembly_CsgC/AgfC"/>
</dbReference>
<dbReference type="NCBIfam" id="NF041112">
    <property type="entry name" value="chap_CsgH_alph"/>
    <property type="match status" value="1"/>
</dbReference>
<evidence type="ECO:0008006" key="3">
    <source>
        <dbReference type="Google" id="ProtNLM"/>
    </source>
</evidence>
<evidence type="ECO:0000313" key="2">
    <source>
        <dbReference type="Proteomes" id="UP001198830"/>
    </source>
</evidence>
<accession>A0ABS8H0Q8</accession>
<comment type="caution">
    <text evidence="1">The sequence shown here is derived from an EMBL/GenBank/DDBJ whole genome shotgun (WGS) entry which is preliminary data.</text>
</comment>
<dbReference type="RefSeq" id="WP_228226180.1">
    <property type="nucleotide sequence ID" value="NZ_JAJGNP010000002.1"/>
</dbReference>
<keyword evidence="2" id="KW-1185">Reference proteome</keyword>
<sequence>MMMLAAMGGTPMQAQDMADRPVEAVLTAADGADVLTVRGLSAVAVSGSYELDVVSGARSGNHAVQKGRIHLAANRPATFVTLRVNQFRTARLRISIDGQPPYEQAITPER</sequence>
<protein>
    <recommendedName>
        <fullName evidence="3">Auto-transporter adhesin head GIN domain-containing protein</fullName>
    </recommendedName>
</protein>
<dbReference type="EMBL" id="JAJGNP010000002">
    <property type="protein sequence ID" value="MCC4231698.1"/>
    <property type="molecule type" value="Genomic_DNA"/>
</dbReference>
<dbReference type="InterPro" id="IPR047726">
    <property type="entry name" value="CsgH_dom"/>
</dbReference>
<gene>
    <name evidence="1" type="ORF">LL253_03220</name>
</gene>
<name>A0ABS8H0Q8_9SPHN</name>